<feature type="binding site" evidence="8">
    <location>
        <position position="30"/>
    </location>
    <ligand>
        <name>UDP-N-acetyl-alpha-D-muramoyl-L-alanyl-D-glutamate</name>
        <dbReference type="ChEBI" id="CHEBI:83900"/>
    </ligand>
</feature>
<evidence type="ECO:0000259" key="11">
    <source>
        <dbReference type="Pfam" id="PF02875"/>
    </source>
</evidence>
<keyword evidence="3 8" id="KW-0132">Cell division</keyword>
<evidence type="ECO:0000256" key="2">
    <source>
        <dbReference type="ARBA" id="ARBA00005898"/>
    </source>
</evidence>
<evidence type="ECO:0000259" key="10">
    <source>
        <dbReference type="Pfam" id="PF01225"/>
    </source>
</evidence>
<dbReference type="Gene3D" id="3.90.190.20">
    <property type="entry name" value="Mur ligase, C-terminal domain"/>
    <property type="match status" value="1"/>
</dbReference>
<keyword evidence="6 8" id="KW-0131">Cell cycle</keyword>
<keyword evidence="8" id="KW-0963">Cytoplasm</keyword>
<evidence type="ECO:0000256" key="7">
    <source>
        <dbReference type="ARBA" id="ARBA00023316"/>
    </source>
</evidence>
<evidence type="ECO:0000256" key="8">
    <source>
        <dbReference type="HAMAP-Rule" id="MF_00208"/>
    </source>
</evidence>
<comment type="similarity">
    <text evidence="2 8">Belongs to the MurCDEF family. MurE subfamily.</text>
</comment>
<sequence>MDTRLLLSCLKVKKIYGRLPEKINNLEQDSRKVNTGDLFICTPGFTVDGHDFYEEALSNGASIIVSERHLEMDLNSSALIVVNDTKKAMALLANKFYDYPSSKMTAYGVTGTNGKTSVTTLMHAMLRKEGKTAALSGTNGIKINDEMFPSDNTTCDILTNQRELKKAVTSGVENMVMEVSSHGIEQGRLHGIDFDVVTFTNLSHEHLDYHHTMEKYGYTKGLLFAQLGNNLQNAKIVVLNRDDPWYSAYKGMTAYEVISYGIKEDANFFAENILYNEDGTHYTLHSPEGTYQVETSLLGEFNVYNSLAAIASLYADGYSVSELVTILKTVAFVPGRMEKVEINAPATVYLDYAHTPDAIEKSIQSVLPFKKRKIIFVAGTGGDRDKGKRPFMAEKASKADYVILTINDPRYEDTEEILRAMEKGMQHNSYVLIADRREAISHAIELAEPDDIVIVAGKGPEDYQIIGGEKLPHNDIEIIKESSAKKYAGFVSNTD</sequence>
<evidence type="ECO:0000256" key="1">
    <source>
        <dbReference type="ARBA" id="ARBA00004752"/>
    </source>
</evidence>
<feature type="domain" description="Mur ligase N-terminal catalytic" evidence="10">
    <location>
        <begin position="23"/>
        <end position="97"/>
    </location>
</feature>
<feature type="modified residue" description="N6-carboxylysine" evidence="8">
    <location>
        <position position="220"/>
    </location>
</feature>
<comment type="caution">
    <text evidence="13">The sequence shown here is derived from an EMBL/GenBank/DDBJ whole genome shotgun (WGS) entry which is preliminary data.</text>
</comment>
<comment type="function">
    <text evidence="8">Catalyzes the addition of an amino acid to the nucleotide precursor UDP-N-acetylmuramoyl-L-alanyl-D-glutamate (UMAG) in the biosynthesis of bacterial cell-wall peptidoglycan.</text>
</comment>
<dbReference type="SUPFAM" id="SSF53623">
    <property type="entry name" value="MurD-like peptide ligases, catalytic domain"/>
    <property type="match status" value="1"/>
</dbReference>
<feature type="binding site" evidence="8">
    <location>
        <begin position="111"/>
        <end position="117"/>
    </location>
    <ligand>
        <name>ATP</name>
        <dbReference type="ChEBI" id="CHEBI:30616"/>
    </ligand>
</feature>
<dbReference type="NCBIfam" id="TIGR01085">
    <property type="entry name" value="murE"/>
    <property type="match status" value="1"/>
</dbReference>
<keyword evidence="5 8" id="KW-0573">Peptidoglycan synthesis</keyword>
<evidence type="ECO:0000256" key="3">
    <source>
        <dbReference type="ARBA" id="ARBA00022618"/>
    </source>
</evidence>
<proteinExistence type="inferred from homology"/>
<dbReference type="InterPro" id="IPR036565">
    <property type="entry name" value="Mur-like_cat_sf"/>
</dbReference>
<dbReference type="RefSeq" id="WP_390296196.1">
    <property type="nucleotide sequence ID" value="NZ_JBHSFU010000006.1"/>
</dbReference>
<dbReference type="InterPro" id="IPR013221">
    <property type="entry name" value="Mur_ligase_cen"/>
</dbReference>
<keyword evidence="8" id="KW-0460">Magnesium</keyword>
<dbReference type="Proteomes" id="UP001595989">
    <property type="component" value="Unassembled WGS sequence"/>
</dbReference>
<dbReference type="Pfam" id="PF02875">
    <property type="entry name" value="Mur_ligase_C"/>
    <property type="match status" value="1"/>
</dbReference>
<evidence type="ECO:0000259" key="12">
    <source>
        <dbReference type="Pfam" id="PF08245"/>
    </source>
</evidence>
<evidence type="ECO:0000313" key="13">
    <source>
        <dbReference type="EMBL" id="MFC4558894.1"/>
    </source>
</evidence>
<feature type="domain" description="Mur ligase central" evidence="12">
    <location>
        <begin position="109"/>
        <end position="312"/>
    </location>
</feature>
<keyword evidence="8" id="KW-0067">ATP-binding</keyword>
<dbReference type="PANTHER" id="PTHR23135:SF4">
    <property type="entry name" value="UDP-N-ACETYLMURAMOYL-L-ALANYL-D-GLUTAMATE--2,6-DIAMINOPIMELATE LIGASE MURE HOMOLOG, CHLOROPLASTIC"/>
    <property type="match status" value="1"/>
</dbReference>
<feature type="binding site" evidence="8">
    <location>
        <begin position="153"/>
        <end position="154"/>
    </location>
    <ligand>
        <name>UDP-N-acetyl-alpha-D-muramoyl-L-alanyl-D-glutamate</name>
        <dbReference type="ChEBI" id="CHEBI:83900"/>
    </ligand>
</feature>
<dbReference type="Gene3D" id="3.40.1390.10">
    <property type="entry name" value="MurE/MurF, N-terminal domain"/>
    <property type="match status" value="1"/>
</dbReference>
<keyword evidence="8" id="KW-0547">Nucleotide-binding</keyword>
<dbReference type="Pfam" id="PF08245">
    <property type="entry name" value="Mur_ligase_M"/>
    <property type="match status" value="1"/>
</dbReference>
<protein>
    <recommendedName>
        <fullName evidence="8">UDP-N-acetylmuramyl-tripeptide synthetase</fullName>
        <ecNumber evidence="8">6.3.2.-</ecNumber>
    </recommendedName>
    <alternativeName>
        <fullName evidence="8">UDP-MurNAc-tripeptide synthetase</fullName>
    </alternativeName>
</protein>
<dbReference type="HAMAP" id="MF_00208">
    <property type="entry name" value="MurE"/>
    <property type="match status" value="1"/>
</dbReference>
<comment type="caution">
    <text evidence="8">Lacks conserved residue(s) required for the propagation of feature annotation.</text>
</comment>
<dbReference type="SUPFAM" id="SSF53244">
    <property type="entry name" value="MurD-like peptide ligases, peptide-binding domain"/>
    <property type="match status" value="1"/>
</dbReference>
<dbReference type="InterPro" id="IPR005761">
    <property type="entry name" value="UDP-N-AcMur-Glu-dNH2Pim_ligase"/>
</dbReference>
<keyword evidence="8 13" id="KW-0436">Ligase</keyword>
<evidence type="ECO:0000256" key="4">
    <source>
        <dbReference type="ARBA" id="ARBA00022960"/>
    </source>
</evidence>
<evidence type="ECO:0000256" key="5">
    <source>
        <dbReference type="ARBA" id="ARBA00022984"/>
    </source>
</evidence>
<dbReference type="NCBIfam" id="NF001126">
    <property type="entry name" value="PRK00139.1-4"/>
    <property type="match status" value="1"/>
</dbReference>
<feature type="binding site" evidence="8">
    <location>
        <position position="186"/>
    </location>
    <ligand>
        <name>UDP-N-acetyl-alpha-D-muramoyl-L-alanyl-D-glutamate</name>
        <dbReference type="ChEBI" id="CHEBI:83900"/>
    </ligand>
</feature>
<keyword evidence="14" id="KW-1185">Reference proteome</keyword>
<dbReference type="Gene3D" id="3.40.1190.10">
    <property type="entry name" value="Mur-like, catalytic domain"/>
    <property type="match status" value="1"/>
</dbReference>
<accession>A0ABV9DKP9</accession>
<dbReference type="SUPFAM" id="SSF63418">
    <property type="entry name" value="MurE/MurF N-terminal domain"/>
    <property type="match status" value="1"/>
</dbReference>
<feature type="binding site" evidence="8">
    <location>
        <position position="180"/>
    </location>
    <ligand>
        <name>UDP-N-acetyl-alpha-D-muramoyl-L-alanyl-D-glutamate</name>
        <dbReference type="ChEBI" id="CHEBI:83900"/>
    </ligand>
</feature>
<organism evidence="13 14">
    <name type="scientific">Virgibacillus kekensis</name>
    <dbReference type="NCBI Taxonomy" id="202261"/>
    <lineage>
        <taxon>Bacteria</taxon>
        <taxon>Bacillati</taxon>
        <taxon>Bacillota</taxon>
        <taxon>Bacilli</taxon>
        <taxon>Bacillales</taxon>
        <taxon>Bacillaceae</taxon>
        <taxon>Virgibacillus</taxon>
    </lineage>
</organism>
<feature type="domain" description="Mur ligase C-terminal" evidence="11">
    <location>
        <begin position="335"/>
        <end position="459"/>
    </location>
</feature>
<feature type="binding site" evidence="8">
    <location>
        <position position="188"/>
    </location>
    <ligand>
        <name>UDP-N-acetyl-alpha-D-muramoyl-L-alanyl-D-glutamate</name>
        <dbReference type="ChEBI" id="CHEBI:83900"/>
    </ligand>
</feature>
<name>A0ABV9DKP9_9BACI</name>
<dbReference type="InterPro" id="IPR000713">
    <property type="entry name" value="Mur_ligase_N"/>
</dbReference>
<comment type="subcellular location">
    <subcellularLocation>
        <location evidence="8 9">Cytoplasm</location>
    </subcellularLocation>
</comment>
<comment type="pathway">
    <text evidence="1 8 9">Cell wall biogenesis; peptidoglycan biosynthesis.</text>
</comment>
<keyword evidence="7 8" id="KW-0961">Cell wall biogenesis/degradation</keyword>
<gene>
    <name evidence="8" type="primary">murE</name>
    <name evidence="13" type="ORF">ACFO3D_11820</name>
</gene>
<evidence type="ECO:0000313" key="14">
    <source>
        <dbReference type="Proteomes" id="UP001595989"/>
    </source>
</evidence>
<dbReference type="InterPro" id="IPR036615">
    <property type="entry name" value="Mur_ligase_C_dom_sf"/>
</dbReference>
<dbReference type="Pfam" id="PF01225">
    <property type="entry name" value="Mur_ligase"/>
    <property type="match status" value="1"/>
</dbReference>
<evidence type="ECO:0000256" key="9">
    <source>
        <dbReference type="RuleBase" id="RU004135"/>
    </source>
</evidence>
<evidence type="ECO:0000256" key="6">
    <source>
        <dbReference type="ARBA" id="ARBA00023306"/>
    </source>
</evidence>
<feature type="binding site" evidence="8">
    <location>
        <position position="152"/>
    </location>
    <ligand>
        <name>UDP-N-acetyl-alpha-D-muramoyl-L-alanyl-D-glutamate</name>
        <dbReference type="ChEBI" id="CHEBI:83900"/>
    </ligand>
</feature>
<comment type="cofactor">
    <cofactor evidence="8">
        <name>Mg(2+)</name>
        <dbReference type="ChEBI" id="CHEBI:18420"/>
    </cofactor>
</comment>
<dbReference type="PANTHER" id="PTHR23135">
    <property type="entry name" value="MUR LIGASE FAMILY MEMBER"/>
    <property type="match status" value="1"/>
</dbReference>
<dbReference type="InterPro" id="IPR004101">
    <property type="entry name" value="Mur_ligase_C"/>
</dbReference>
<reference evidence="14" key="1">
    <citation type="journal article" date="2019" name="Int. J. Syst. Evol. Microbiol.">
        <title>The Global Catalogue of Microorganisms (GCM) 10K type strain sequencing project: providing services to taxonomists for standard genome sequencing and annotation.</title>
        <authorList>
            <consortium name="The Broad Institute Genomics Platform"/>
            <consortium name="The Broad Institute Genome Sequencing Center for Infectious Disease"/>
            <person name="Wu L."/>
            <person name="Ma J."/>
        </authorList>
    </citation>
    <scope>NUCLEOTIDE SEQUENCE [LARGE SCALE GENOMIC DNA]</scope>
    <source>
        <strain evidence="14">CGMCC 4.7426</strain>
    </source>
</reference>
<dbReference type="InterPro" id="IPR035911">
    <property type="entry name" value="MurE/MurF_N"/>
</dbReference>
<dbReference type="EC" id="6.3.2.-" evidence="8"/>
<dbReference type="GO" id="GO:0008765">
    <property type="term" value="F:UDP-N-acetylmuramoylalanyl-D-glutamate-2,6-diaminopimelate ligase activity"/>
    <property type="evidence" value="ECO:0007669"/>
    <property type="project" value="UniProtKB-EC"/>
</dbReference>
<comment type="PTM">
    <text evidence="8">Carboxylation is probably crucial for Mg(2+) binding and, consequently, for the gamma-phosphate positioning of ATP.</text>
</comment>
<dbReference type="EMBL" id="JBHSFU010000006">
    <property type="protein sequence ID" value="MFC4558894.1"/>
    <property type="molecule type" value="Genomic_DNA"/>
</dbReference>
<keyword evidence="4 8" id="KW-0133">Cell shape</keyword>